<gene>
    <name evidence="2" type="ORF">ACFQ1X_14530</name>
</gene>
<organism evidence="2 3">
    <name type="scientific">Metaplanococcus flavidus</name>
    <dbReference type="NCBI Taxonomy" id="569883"/>
    <lineage>
        <taxon>Bacteria</taxon>
        <taxon>Bacillati</taxon>
        <taxon>Bacillota</taxon>
        <taxon>Bacilli</taxon>
        <taxon>Bacillales</taxon>
        <taxon>Caryophanaceae</taxon>
        <taxon>Metaplanococcus</taxon>
    </lineage>
</organism>
<keyword evidence="1" id="KW-1133">Transmembrane helix</keyword>
<dbReference type="RefSeq" id="WP_144838600.1">
    <property type="nucleotide sequence ID" value="NZ_JBHTKI010000022.1"/>
</dbReference>
<evidence type="ECO:0000313" key="3">
    <source>
        <dbReference type="Proteomes" id="UP001597109"/>
    </source>
</evidence>
<accession>A0ABW3LFC8</accession>
<protein>
    <recommendedName>
        <fullName evidence="4">NADH dehydrogenase subunit 4L</fullName>
    </recommendedName>
</protein>
<feature type="transmembrane region" description="Helical" evidence="1">
    <location>
        <begin position="38"/>
        <end position="57"/>
    </location>
</feature>
<evidence type="ECO:0008006" key="4">
    <source>
        <dbReference type="Google" id="ProtNLM"/>
    </source>
</evidence>
<comment type="caution">
    <text evidence="2">The sequence shown here is derived from an EMBL/GenBank/DDBJ whole genome shotgun (WGS) entry which is preliminary data.</text>
</comment>
<proteinExistence type="predicted"/>
<dbReference type="EMBL" id="JBHTKI010000022">
    <property type="protein sequence ID" value="MFD1032654.1"/>
    <property type="molecule type" value="Genomic_DNA"/>
</dbReference>
<name>A0ABW3LFC8_9BACL</name>
<feature type="transmembrane region" description="Helical" evidence="1">
    <location>
        <begin position="12"/>
        <end position="32"/>
    </location>
</feature>
<sequence length="89" mass="10081">MEAKPLKISYAFIILLVLNWILFLSGFYTIFTHEVGDLLWEVAWVGVCLMGAIVGVMELWNNKLVGILIFIITMFTTGFVLLSFFIGSM</sequence>
<reference evidence="3" key="1">
    <citation type="journal article" date="2019" name="Int. J. Syst. Evol. Microbiol.">
        <title>The Global Catalogue of Microorganisms (GCM) 10K type strain sequencing project: providing services to taxonomists for standard genome sequencing and annotation.</title>
        <authorList>
            <consortium name="The Broad Institute Genomics Platform"/>
            <consortium name="The Broad Institute Genome Sequencing Center for Infectious Disease"/>
            <person name="Wu L."/>
            <person name="Ma J."/>
        </authorList>
    </citation>
    <scope>NUCLEOTIDE SEQUENCE [LARGE SCALE GENOMIC DNA]</scope>
    <source>
        <strain evidence="3">CCUG 56756</strain>
    </source>
</reference>
<dbReference type="Proteomes" id="UP001597109">
    <property type="component" value="Unassembled WGS sequence"/>
</dbReference>
<keyword evidence="1" id="KW-0812">Transmembrane</keyword>
<feature type="transmembrane region" description="Helical" evidence="1">
    <location>
        <begin position="64"/>
        <end position="86"/>
    </location>
</feature>
<evidence type="ECO:0000313" key="2">
    <source>
        <dbReference type="EMBL" id="MFD1032654.1"/>
    </source>
</evidence>
<keyword evidence="1" id="KW-0472">Membrane</keyword>
<keyword evidence="3" id="KW-1185">Reference proteome</keyword>
<evidence type="ECO:0000256" key="1">
    <source>
        <dbReference type="SAM" id="Phobius"/>
    </source>
</evidence>